<evidence type="ECO:0000256" key="1">
    <source>
        <dbReference type="SAM" id="Phobius"/>
    </source>
</evidence>
<feature type="transmembrane region" description="Helical" evidence="1">
    <location>
        <begin position="81"/>
        <end position="102"/>
    </location>
</feature>
<dbReference type="GeneID" id="24439637"/>
<proteinExistence type="predicted"/>
<dbReference type="EMBL" id="GG662498">
    <property type="protein sequence ID" value="EWS72272.1"/>
    <property type="molecule type" value="Genomic_DNA"/>
</dbReference>
<sequence length="203" mass="24714">MNIFNIFIYLLIYTVQFLLFNFIYIIKIKQYQEYLTFLKATLLSLFLKSFYLMMIVEDCQDQKLLRIQIIDLLNCFNLDQYLVMTMMMMMNFVKTSNVHLLFRQACQLKQEHSRKVQLKLIKHVRNYLHDPILFHQARLVKYNRIPNHCYLRSIHFGMKAIQYMQNQQTIFSYTFDHQLCSQQDSLQQQNQISISYLQHLNLL</sequence>
<feature type="transmembrane region" description="Helical" evidence="1">
    <location>
        <begin position="37"/>
        <end position="56"/>
    </location>
</feature>
<dbReference type="AlphaFoldDB" id="W7X4B7"/>
<dbReference type="KEGG" id="tet:TTHERM_000572019"/>
<keyword evidence="1" id="KW-1133">Transmembrane helix</keyword>
<dbReference type="Proteomes" id="UP000009168">
    <property type="component" value="Unassembled WGS sequence"/>
</dbReference>
<keyword evidence="1 2" id="KW-0812">Transmembrane</keyword>
<accession>W7X4B7</accession>
<protein>
    <submittedName>
        <fullName evidence="2">Transmembrane protein, putative</fullName>
    </submittedName>
</protein>
<evidence type="ECO:0000313" key="2">
    <source>
        <dbReference type="EMBL" id="EWS72272.1"/>
    </source>
</evidence>
<dbReference type="InParanoid" id="W7X4B7"/>
<organism evidence="2 3">
    <name type="scientific">Tetrahymena thermophila (strain SB210)</name>
    <dbReference type="NCBI Taxonomy" id="312017"/>
    <lineage>
        <taxon>Eukaryota</taxon>
        <taxon>Sar</taxon>
        <taxon>Alveolata</taxon>
        <taxon>Ciliophora</taxon>
        <taxon>Intramacronucleata</taxon>
        <taxon>Oligohymenophorea</taxon>
        <taxon>Hymenostomatida</taxon>
        <taxon>Tetrahymenina</taxon>
        <taxon>Tetrahymenidae</taxon>
        <taxon>Tetrahymena</taxon>
    </lineage>
</organism>
<reference evidence="3" key="1">
    <citation type="journal article" date="2006" name="PLoS Biol.">
        <title>Macronuclear genome sequence of the ciliate Tetrahymena thermophila, a model eukaryote.</title>
        <authorList>
            <person name="Eisen J.A."/>
            <person name="Coyne R.S."/>
            <person name="Wu M."/>
            <person name="Wu D."/>
            <person name="Thiagarajan M."/>
            <person name="Wortman J.R."/>
            <person name="Badger J.H."/>
            <person name="Ren Q."/>
            <person name="Amedeo P."/>
            <person name="Jones K.M."/>
            <person name="Tallon L.J."/>
            <person name="Delcher A.L."/>
            <person name="Salzberg S.L."/>
            <person name="Silva J.C."/>
            <person name="Haas B.J."/>
            <person name="Majoros W.H."/>
            <person name="Farzad M."/>
            <person name="Carlton J.M."/>
            <person name="Smith R.K. Jr."/>
            <person name="Garg J."/>
            <person name="Pearlman R.E."/>
            <person name="Karrer K.M."/>
            <person name="Sun L."/>
            <person name="Manning G."/>
            <person name="Elde N.C."/>
            <person name="Turkewitz A.P."/>
            <person name="Asai D.J."/>
            <person name="Wilkes D.E."/>
            <person name="Wang Y."/>
            <person name="Cai H."/>
            <person name="Collins K."/>
            <person name="Stewart B.A."/>
            <person name="Lee S.R."/>
            <person name="Wilamowska K."/>
            <person name="Weinberg Z."/>
            <person name="Ruzzo W.L."/>
            <person name="Wloga D."/>
            <person name="Gaertig J."/>
            <person name="Frankel J."/>
            <person name="Tsao C.-C."/>
            <person name="Gorovsky M.A."/>
            <person name="Keeling P.J."/>
            <person name="Waller R.F."/>
            <person name="Patron N.J."/>
            <person name="Cherry J.M."/>
            <person name="Stover N.A."/>
            <person name="Krieger C.J."/>
            <person name="del Toro C."/>
            <person name="Ryder H.F."/>
            <person name="Williamson S.C."/>
            <person name="Barbeau R.A."/>
            <person name="Hamilton E.P."/>
            <person name="Orias E."/>
        </authorList>
    </citation>
    <scope>NUCLEOTIDE SEQUENCE [LARGE SCALE GENOMIC DNA]</scope>
    <source>
        <strain evidence="3">SB210</strain>
    </source>
</reference>
<feature type="transmembrane region" description="Helical" evidence="1">
    <location>
        <begin position="6"/>
        <end position="25"/>
    </location>
</feature>
<keyword evidence="3" id="KW-1185">Reference proteome</keyword>
<dbReference type="RefSeq" id="XP_012655212.1">
    <property type="nucleotide sequence ID" value="XM_012799758.1"/>
</dbReference>
<name>W7X4B7_TETTS</name>
<evidence type="ECO:0000313" key="3">
    <source>
        <dbReference type="Proteomes" id="UP000009168"/>
    </source>
</evidence>
<keyword evidence="1" id="KW-0472">Membrane</keyword>
<gene>
    <name evidence="2" type="ORF">TTHERM_000572019</name>
</gene>